<keyword evidence="2" id="KW-1185">Reference proteome</keyword>
<dbReference type="Proteomes" id="UP000799767">
    <property type="component" value="Unassembled WGS sequence"/>
</dbReference>
<name>A0A6A6PU04_9PEZI</name>
<proteinExistence type="predicted"/>
<dbReference type="EMBL" id="MU001635">
    <property type="protein sequence ID" value="KAF2483385.1"/>
    <property type="molecule type" value="Genomic_DNA"/>
</dbReference>
<accession>A0A6A6PU04</accession>
<sequence length="244" mass="27893">MRACQVRLQVLPLGACTSMRRRKCSDMREPSHSMAAATSPKYTLRRPHSTAILEPEGKPATTKFAFSLSICRPEAGGRHHRWVLQLHNQSTGDCTLFHVQGLHPKQRLVIQQCRPHYRRLRIIKSIHLAEFHLLPSGFFNLACAIEEAVPIRCEAAEWNGQDYVLDVLEMLEEDWWIDVDDSEYLLVKKKVTAMYGPADLVQRAVMLYPKWGEGKEASGDALQQTDFDMQSIRFNGRGRDAGYR</sequence>
<dbReference type="OrthoDB" id="37659at2759"/>
<organism evidence="1 2">
    <name type="scientific">Neohortaea acidophila</name>
    <dbReference type="NCBI Taxonomy" id="245834"/>
    <lineage>
        <taxon>Eukaryota</taxon>
        <taxon>Fungi</taxon>
        <taxon>Dikarya</taxon>
        <taxon>Ascomycota</taxon>
        <taxon>Pezizomycotina</taxon>
        <taxon>Dothideomycetes</taxon>
        <taxon>Dothideomycetidae</taxon>
        <taxon>Mycosphaerellales</taxon>
        <taxon>Teratosphaeriaceae</taxon>
        <taxon>Neohortaea</taxon>
    </lineage>
</organism>
<evidence type="ECO:0000313" key="1">
    <source>
        <dbReference type="EMBL" id="KAF2483385.1"/>
    </source>
</evidence>
<evidence type="ECO:0000313" key="2">
    <source>
        <dbReference type="Proteomes" id="UP000799767"/>
    </source>
</evidence>
<dbReference type="RefSeq" id="XP_033589955.1">
    <property type="nucleotide sequence ID" value="XM_033729575.1"/>
</dbReference>
<gene>
    <name evidence="1" type="ORF">BDY17DRAFT_146413</name>
</gene>
<protein>
    <submittedName>
        <fullName evidence="1">Uncharacterized protein</fullName>
    </submittedName>
</protein>
<dbReference type="AlphaFoldDB" id="A0A6A6PU04"/>
<reference evidence="1" key="1">
    <citation type="journal article" date="2020" name="Stud. Mycol.">
        <title>101 Dothideomycetes genomes: a test case for predicting lifestyles and emergence of pathogens.</title>
        <authorList>
            <person name="Haridas S."/>
            <person name="Albert R."/>
            <person name="Binder M."/>
            <person name="Bloem J."/>
            <person name="Labutti K."/>
            <person name="Salamov A."/>
            <person name="Andreopoulos B."/>
            <person name="Baker S."/>
            <person name="Barry K."/>
            <person name="Bills G."/>
            <person name="Bluhm B."/>
            <person name="Cannon C."/>
            <person name="Castanera R."/>
            <person name="Culley D."/>
            <person name="Daum C."/>
            <person name="Ezra D."/>
            <person name="Gonzalez J."/>
            <person name="Henrissat B."/>
            <person name="Kuo A."/>
            <person name="Liang C."/>
            <person name="Lipzen A."/>
            <person name="Lutzoni F."/>
            <person name="Magnuson J."/>
            <person name="Mondo S."/>
            <person name="Nolan M."/>
            <person name="Ohm R."/>
            <person name="Pangilinan J."/>
            <person name="Park H.-J."/>
            <person name="Ramirez L."/>
            <person name="Alfaro M."/>
            <person name="Sun H."/>
            <person name="Tritt A."/>
            <person name="Yoshinaga Y."/>
            <person name="Zwiers L.-H."/>
            <person name="Turgeon B."/>
            <person name="Goodwin S."/>
            <person name="Spatafora J."/>
            <person name="Crous P."/>
            <person name="Grigoriev I."/>
        </authorList>
    </citation>
    <scope>NUCLEOTIDE SEQUENCE</scope>
    <source>
        <strain evidence="1">CBS 113389</strain>
    </source>
</reference>
<dbReference type="GeneID" id="54470577"/>